<dbReference type="InterPro" id="IPR051540">
    <property type="entry name" value="S-2-haloacid_dehalogenase"/>
</dbReference>
<dbReference type="PANTHER" id="PTHR43316">
    <property type="entry name" value="HYDROLASE, HALOACID DELAHOGENASE-RELATED"/>
    <property type="match status" value="1"/>
</dbReference>
<organism evidence="2 3">
    <name type="scientific">Microvirga makkahensis</name>
    <dbReference type="NCBI Taxonomy" id="1128670"/>
    <lineage>
        <taxon>Bacteria</taxon>
        <taxon>Pseudomonadati</taxon>
        <taxon>Pseudomonadota</taxon>
        <taxon>Alphaproteobacteria</taxon>
        <taxon>Hyphomicrobiales</taxon>
        <taxon>Methylobacteriaceae</taxon>
        <taxon>Microvirga</taxon>
    </lineage>
</organism>
<dbReference type="SUPFAM" id="SSF56784">
    <property type="entry name" value="HAD-like"/>
    <property type="match status" value="1"/>
</dbReference>
<dbReference type="Pfam" id="PF00702">
    <property type="entry name" value="Hydrolase"/>
    <property type="match status" value="1"/>
</dbReference>
<dbReference type="Proteomes" id="UP000436483">
    <property type="component" value="Unassembled WGS sequence"/>
</dbReference>
<sequence>MKITEFKVLTFDVVGTLIDFEAGVLNATRSLGGEKARSLSDDEIFAPYLRGREIFYGRSSYAMRDVYLYMTKELGLDSSELAADSFQLAMIRHPAFQDSADALRRLRKRFRLVAMTNADRTAFSAYSDTLGNPFHDSVTCDETGCAKPDPNFFAFNKGRQSAFGYKQSEILHVAQSQYHDIGIAKKLGYATCWIERRQELKGFGGTPVPGKVEIPDFHFATLAQLADAVDAELGAASMRQDNHA</sequence>
<keyword evidence="1 2" id="KW-0378">Hydrolase</keyword>
<comment type="caution">
    <text evidence="2">The sequence shown here is derived from an EMBL/GenBank/DDBJ whole genome shotgun (WGS) entry which is preliminary data.</text>
</comment>
<dbReference type="PANTHER" id="PTHR43316:SF3">
    <property type="entry name" value="HALOACID DEHALOGENASE, TYPE II (AFU_ORTHOLOGUE AFUA_2G07750)-RELATED"/>
    <property type="match status" value="1"/>
</dbReference>
<gene>
    <name evidence="2" type="ORF">GR328_03640</name>
</gene>
<protein>
    <submittedName>
        <fullName evidence="2">HAD-IA family hydrolase</fullName>
    </submittedName>
</protein>
<dbReference type="EMBL" id="WURB01000002">
    <property type="protein sequence ID" value="MXQ10560.1"/>
    <property type="molecule type" value="Genomic_DNA"/>
</dbReference>
<dbReference type="RefSeq" id="WP_160883164.1">
    <property type="nucleotide sequence ID" value="NZ_WURB01000002.1"/>
</dbReference>
<dbReference type="InterPro" id="IPR036412">
    <property type="entry name" value="HAD-like_sf"/>
</dbReference>
<dbReference type="Gene3D" id="3.40.50.1000">
    <property type="entry name" value="HAD superfamily/HAD-like"/>
    <property type="match status" value="1"/>
</dbReference>
<evidence type="ECO:0000313" key="2">
    <source>
        <dbReference type="EMBL" id="MXQ10560.1"/>
    </source>
</evidence>
<dbReference type="InterPro" id="IPR023214">
    <property type="entry name" value="HAD_sf"/>
</dbReference>
<evidence type="ECO:0000256" key="1">
    <source>
        <dbReference type="ARBA" id="ARBA00022801"/>
    </source>
</evidence>
<dbReference type="AlphaFoldDB" id="A0A7X3MP26"/>
<dbReference type="SFLD" id="SFLDS00003">
    <property type="entry name" value="Haloacid_Dehalogenase"/>
    <property type="match status" value="1"/>
</dbReference>
<reference evidence="2 3" key="1">
    <citation type="submission" date="2019-12" db="EMBL/GenBank/DDBJ databases">
        <authorList>
            <person name="Yuan C.-G."/>
        </authorList>
    </citation>
    <scope>NUCLEOTIDE SEQUENCE [LARGE SCALE GENOMIC DNA]</scope>
    <source>
        <strain evidence="2 3">KCTC 23863</strain>
    </source>
</reference>
<dbReference type="InterPro" id="IPR006439">
    <property type="entry name" value="HAD-SF_hydro_IA"/>
</dbReference>
<name>A0A7X3MP26_9HYPH</name>
<dbReference type="GO" id="GO:0016787">
    <property type="term" value="F:hydrolase activity"/>
    <property type="evidence" value="ECO:0007669"/>
    <property type="project" value="UniProtKB-KW"/>
</dbReference>
<accession>A0A7X3MP26</accession>
<proteinExistence type="predicted"/>
<dbReference type="Gene3D" id="1.10.150.750">
    <property type="match status" value="1"/>
</dbReference>
<evidence type="ECO:0000313" key="3">
    <source>
        <dbReference type="Proteomes" id="UP000436483"/>
    </source>
</evidence>
<dbReference type="NCBIfam" id="TIGR01493">
    <property type="entry name" value="HAD-SF-IA-v2"/>
    <property type="match status" value="1"/>
</dbReference>
<dbReference type="OrthoDB" id="9785638at2"/>
<dbReference type="SFLD" id="SFLDG01129">
    <property type="entry name" value="C1.5:_HAD__Beta-PGM__Phosphata"/>
    <property type="match status" value="1"/>
</dbReference>
<reference evidence="2 3" key="2">
    <citation type="submission" date="2020-01" db="EMBL/GenBank/DDBJ databases">
        <title>Microvirga sp. nov., an arsenate reduction bacterium isolated from Tibet hotspring sediments.</title>
        <authorList>
            <person name="Xian W.-D."/>
            <person name="Li W.-J."/>
        </authorList>
    </citation>
    <scope>NUCLEOTIDE SEQUENCE [LARGE SCALE GENOMIC DNA]</scope>
    <source>
        <strain evidence="2 3">KCTC 23863</strain>
    </source>
</reference>
<keyword evidence="3" id="KW-1185">Reference proteome</keyword>